<sequence length="203" mass="23576">MEEGFQKAKGRNKILIQKRLGEVEIEQIKKHKNCPEIGLWHIKNRNLDFLESLPKLKSVELYGVHTYNFDALAKIDTLESLFLNAIKNHEDLSFINQLSQIIELDLLYLPKLEKFPDLGNCKNLKRLRIWQCKRLTDIQSLTLIPNLEEFEIVDTPQAPDDLEFLIKAPNIKYVSGQFGGIKKNNLFEELLKKHGKEKYGSTT</sequence>
<dbReference type="SUPFAM" id="SSF52058">
    <property type="entry name" value="L domain-like"/>
    <property type="match status" value="1"/>
</dbReference>
<organism evidence="1 2">
    <name type="scientific">Flavobacterium limi</name>
    <dbReference type="NCBI Taxonomy" id="2045105"/>
    <lineage>
        <taxon>Bacteria</taxon>
        <taxon>Pseudomonadati</taxon>
        <taxon>Bacteroidota</taxon>
        <taxon>Flavobacteriia</taxon>
        <taxon>Flavobacteriales</taxon>
        <taxon>Flavobacteriaceae</taxon>
        <taxon>Flavobacterium</taxon>
    </lineage>
</organism>
<dbReference type="InterPro" id="IPR032675">
    <property type="entry name" value="LRR_dom_sf"/>
</dbReference>
<comment type="caution">
    <text evidence="1">The sequence shown here is derived from an EMBL/GenBank/DDBJ whole genome shotgun (WGS) entry which is preliminary data.</text>
</comment>
<protein>
    <recommendedName>
        <fullName evidence="3">Leucine-rich repeat domain-containing protein</fullName>
    </recommendedName>
</protein>
<proteinExistence type="predicted"/>
<gene>
    <name evidence="1" type="ORF">GCM10011518_36170</name>
</gene>
<evidence type="ECO:0008006" key="3">
    <source>
        <dbReference type="Google" id="ProtNLM"/>
    </source>
</evidence>
<dbReference type="Gene3D" id="3.80.10.10">
    <property type="entry name" value="Ribonuclease Inhibitor"/>
    <property type="match status" value="1"/>
</dbReference>
<name>A0ABQ1UP15_9FLAO</name>
<evidence type="ECO:0000313" key="2">
    <source>
        <dbReference type="Proteomes" id="UP000655016"/>
    </source>
</evidence>
<accession>A0ABQ1UP15</accession>
<reference evidence="2" key="1">
    <citation type="journal article" date="2019" name="Int. J. Syst. Evol. Microbiol.">
        <title>The Global Catalogue of Microorganisms (GCM) 10K type strain sequencing project: providing services to taxonomists for standard genome sequencing and annotation.</title>
        <authorList>
            <consortium name="The Broad Institute Genomics Platform"/>
            <consortium name="The Broad Institute Genome Sequencing Center for Infectious Disease"/>
            <person name="Wu L."/>
            <person name="Ma J."/>
        </authorList>
    </citation>
    <scope>NUCLEOTIDE SEQUENCE [LARGE SCALE GENOMIC DNA]</scope>
    <source>
        <strain evidence="2">CGMCC 1.16060</strain>
    </source>
</reference>
<dbReference type="EMBL" id="BMKP01000009">
    <property type="protein sequence ID" value="GGF23647.1"/>
    <property type="molecule type" value="Genomic_DNA"/>
</dbReference>
<evidence type="ECO:0000313" key="1">
    <source>
        <dbReference type="EMBL" id="GGF23647.1"/>
    </source>
</evidence>
<keyword evidence="2" id="KW-1185">Reference proteome</keyword>
<dbReference type="RefSeq" id="WP_163395844.1">
    <property type="nucleotide sequence ID" value="NZ_BMKP01000009.1"/>
</dbReference>
<dbReference type="Proteomes" id="UP000655016">
    <property type="component" value="Unassembled WGS sequence"/>
</dbReference>